<dbReference type="GO" id="GO:0008080">
    <property type="term" value="F:N-acetyltransferase activity"/>
    <property type="evidence" value="ECO:0007669"/>
    <property type="project" value="UniProtKB-ARBA"/>
</dbReference>
<evidence type="ECO:0000313" key="5">
    <source>
        <dbReference type="Proteomes" id="UP000295558"/>
    </source>
</evidence>
<proteinExistence type="predicted"/>
<dbReference type="PROSITE" id="PS51186">
    <property type="entry name" value="GNAT"/>
    <property type="match status" value="1"/>
</dbReference>
<dbReference type="Gene3D" id="3.40.630.30">
    <property type="match status" value="1"/>
</dbReference>
<comment type="caution">
    <text evidence="4">The sequence shown here is derived from an EMBL/GenBank/DDBJ whole genome shotgun (WGS) entry which is preliminary data.</text>
</comment>
<dbReference type="Pfam" id="PF00583">
    <property type="entry name" value="Acetyltransf_1"/>
    <property type="match status" value="1"/>
</dbReference>
<name>A0A4R6ZJ21_9LIST</name>
<dbReference type="GO" id="GO:0005840">
    <property type="term" value="C:ribosome"/>
    <property type="evidence" value="ECO:0007669"/>
    <property type="project" value="UniProtKB-KW"/>
</dbReference>
<dbReference type="InterPro" id="IPR051016">
    <property type="entry name" value="Diverse_Substrate_AcTransf"/>
</dbReference>
<dbReference type="SUPFAM" id="SSF55729">
    <property type="entry name" value="Acyl-CoA N-acyltransferases (Nat)"/>
    <property type="match status" value="1"/>
</dbReference>
<dbReference type="STRING" id="1265846.PROCOU_07998"/>
<dbReference type="InterPro" id="IPR000182">
    <property type="entry name" value="GNAT_dom"/>
</dbReference>
<keyword evidence="1" id="KW-0808">Transferase</keyword>
<protein>
    <submittedName>
        <fullName evidence="4">Ribosomal protein S18 acetylase RimI-like enzyme</fullName>
    </submittedName>
</protein>
<gene>
    <name evidence="4" type="ORF">DFP96_11035</name>
</gene>
<keyword evidence="4" id="KW-0687">Ribonucleoprotein</keyword>
<evidence type="ECO:0000256" key="2">
    <source>
        <dbReference type="ARBA" id="ARBA00023315"/>
    </source>
</evidence>
<evidence type="ECO:0000259" key="3">
    <source>
        <dbReference type="PROSITE" id="PS51186"/>
    </source>
</evidence>
<feature type="domain" description="N-acetyltransferase" evidence="3">
    <location>
        <begin position="1"/>
        <end position="147"/>
    </location>
</feature>
<accession>A0A4R6ZJ21</accession>
<dbReference type="AlphaFoldDB" id="A0A4R6ZJ21"/>
<dbReference type="Proteomes" id="UP000295558">
    <property type="component" value="Unassembled WGS sequence"/>
</dbReference>
<keyword evidence="5" id="KW-1185">Reference proteome</keyword>
<evidence type="ECO:0000256" key="1">
    <source>
        <dbReference type="ARBA" id="ARBA00022679"/>
    </source>
</evidence>
<dbReference type="InterPro" id="IPR016181">
    <property type="entry name" value="Acyl_CoA_acyltransferase"/>
</dbReference>
<dbReference type="EMBL" id="SNZK01000010">
    <property type="protein sequence ID" value="TDR51959.1"/>
    <property type="molecule type" value="Genomic_DNA"/>
</dbReference>
<dbReference type="OrthoDB" id="9775804at2"/>
<dbReference type="CDD" id="cd04301">
    <property type="entry name" value="NAT_SF"/>
    <property type="match status" value="1"/>
</dbReference>
<sequence>MMITKYRTENLDSCVSLLIESYNCEPWNDCWTPVTARKYLEEFAEARRFIGFLFWDGNEIIGVAFSHERTWMDSSELYIDEFYISPHHQRMGIGKKLMRALEDYAVENGCESIALVTDKDKPAFEFYKEFGLSSSRHTVFMFKSELN</sequence>
<keyword evidence="2" id="KW-0012">Acyltransferase</keyword>
<organism evidence="4 5">
    <name type="scientific">Listeria rocourtiae</name>
    <dbReference type="NCBI Taxonomy" id="647910"/>
    <lineage>
        <taxon>Bacteria</taxon>
        <taxon>Bacillati</taxon>
        <taxon>Bacillota</taxon>
        <taxon>Bacilli</taxon>
        <taxon>Bacillales</taxon>
        <taxon>Listeriaceae</taxon>
        <taxon>Listeria</taxon>
    </lineage>
</organism>
<dbReference type="PANTHER" id="PTHR10545">
    <property type="entry name" value="DIAMINE N-ACETYLTRANSFERASE"/>
    <property type="match status" value="1"/>
</dbReference>
<reference evidence="4 5" key="1">
    <citation type="submission" date="2019-03" db="EMBL/GenBank/DDBJ databases">
        <title>Genomic Encyclopedia of Type Strains, Phase III (KMG-III): the genomes of soil and plant-associated and newly described type strains.</title>
        <authorList>
            <person name="Whitman W."/>
        </authorList>
    </citation>
    <scope>NUCLEOTIDE SEQUENCE [LARGE SCALE GENOMIC DNA]</scope>
    <source>
        <strain evidence="4 5">CECT 7972</strain>
    </source>
</reference>
<keyword evidence="4" id="KW-0689">Ribosomal protein</keyword>
<evidence type="ECO:0000313" key="4">
    <source>
        <dbReference type="EMBL" id="TDR51959.1"/>
    </source>
</evidence>
<dbReference type="PANTHER" id="PTHR10545:SF29">
    <property type="entry name" value="GH14572P-RELATED"/>
    <property type="match status" value="1"/>
</dbReference>
<dbReference type="RefSeq" id="WP_133620872.1">
    <property type="nucleotide sequence ID" value="NZ_JAARQJ010000011.1"/>
</dbReference>